<dbReference type="RefSeq" id="WP_290001358.1">
    <property type="nucleotide sequence ID" value="NZ_JAUEPH010000006.1"/>
</dbReference>
<dbReference type="InterPro" id="IPR006685">
    <property type="entry name" value="MscS_channel_2nd"/>
</dbReference>
<dbReference type="InterPro" id="IPR045275">
    <property type="entry name" value="MscS_archaea/bacteria_type"/>
</dbReference>
<evidence type="ECO:0000256" key="7">
    <source>
        <dbReference type="SAM" id="Phobius"/>
    </source>
</evidence>
<evidence type="ECO:0000256" key="5">
    <source>
        <dbReference type="ARBA" id="ARBA00022989"/>
    </source>
</evidence>
<dbReference type="Proteomes" id="UP001171916">
    <property type="component" value="Unassembled WGS sequence"/>
</dbReference>
<dbReference type="EMBL" id="JAUEPH010000006">
    <property type="protein sequence ID" value="MDN3205233.1"/>
    <property type="molecule type" value="Genomic_DNA"/>
</dbReference>
<dbReference type="PANTHER" id="PTHR30221">
    <property type="entry name" value="SMALL-CONDUCTANCE MECHANOSENSITIVE CHANNEL"/>
    <property type="match status" value="1"/>
</dbReference>
<evidence type="ECO:0000256" key="4">
    <source>
        <dbReference type="ARBA" id="ARBA00022692"/>
    </source>
</evidence>
<evidence type="ECO:0000313" key="12">
    <source>
        <dbReference type="Proteomes" id="UP001171916"/>
    </source>
</evidence>
<dbReference type="SUPFAM" id="SSF82861">
    <property type="entry name" value="Mechanosensitive channel protein MscS (YggB), transmembrane region"/>
    <property type="match status" value="1"/>
</dbReference>
<name>A0ABT7YFC9_9BACT</name>
<keyword evidence="4 7" id="KW-0812">Transmembrane</keyword>
<comment type="caution">
    <text evidence="11">The sequence shown here is derived from an EMBL/GenBank/DDBJ whole genome shotgun (WGS) entry which is preliminary data.</text>
</comment>
<feature type="domain" description="Mechanosensitive ion channel MscS C-terminal" evidence="9">
    <location>
        <begin position="187"/>
        <end position="272"/>
    </location>
</feature>
<keyword evidence="3" id="KW-1003">Cell membrane</keyword>
<reference evidence="11" key="1">
    <citation type="submission" date="2023-06" db="EMBL/GenBank/DDBJ databases">
        <title>Robiginitalea aurantiacus sp. nov. and Algoriphagus sediminis sp. nov., isolated from coastal sediment.</title>
        <authorList>
            <person name="Zhou Z.Y."/>
            <person name="An J."/>
            <person name="Jia Y.W."/>
            <person name="Du Z.J."/>
        </authorList>
    </citation>
    <scope>NUCLEOTIDE SEQUENCE</scope>
    <source>
        <strain evidence="11">C2-7</strain>
    </source>
</reference>
<protein>
    <submittedName>
        <fullName evidence="11">Mechanosensitive ion channel family protein</fullName>
    </submittedName>
</protein>
<dbReference type="Pfam" id="PF21082">
    <property type="entry name" value="MS_channel_3rd"/>
    <property type="match status" value="1"/>
</dbReference>
<feature type="transmembrane region" description="Helical" evidence="7">
    <location>
        <begin position="23"/>
        <end position="43"/>
    </location>
</feature>
<dbReference type="Gene3D" id="3.30.70.100">
    <property type="match status" value="1"/>
</dbReference>
<feature type="transmembrane region" description="Helical" evidence="7">
    <location>
        <begin position="64"/>
        <end position="88"/>
    </location>
</feature>
<dbReference type="Pfam" id="PF21088">
    <property type="entry name" value="MS_channel_1st"/>
    <property type="match status" value="1"/>
</dbReference>
<comment type="similarity">
    <text evidence="2">Belongs to the MscS (TC 1.A.23) family.</text>
</comment>
<sequence length="304" mass="33993">MTFDLKEALNVAVSKIEGWLESFAAMVPNMIVAAITFSLFFLLARYSKKFTARLFQKFSNKSALNTLATTIFQFLILAGGLIVVLNILELEKTVTSLLAGAGIIGLALGFAFQDIASNFMSGVAMAIRQPIKVGDIVETNDFMGEVEKIDLRVTTVRTFQGIHVLIPNKEVFQNPLMNYTKTPERRIDLSVGVSYADDLEKVKEVAEKAIRELPFLLPDREVNLFYREFGDSSINFQIMFWIQYPGQTGYLKATSDSIMAIKKAFDNNDITIPFPIRTLDFGIKGGEKLSDMKVNIINKELITS</sequence>
<dbReference type="Gene3D" id="1.10.287.1260">
    <property type="match status" value="1"/>
</dbReference>
<dbReference type="InterPro" id="IPR011014">
    <property type="entry name" value="MscS_channel_TM-2"/>
</dbReference>
<evidence type="ECO:0000259" key="9">
    <source>
        <dbReference type="Pfam" id="PF21082"/>
    </source>
</evidence>
<dbReference type="InterPro" id="IPR049142">
    <property type="entry name" value="MS_channel_1st"/>
</dbReference>
<comment type="subcellular location">
    <subcellularLocation>
        <location evidence="1">Cell membrane</location>
        <topology evidence="1">Multi-pass membrane protein</topology>
    </subcellularLocation>
</comment>
<feature type="domain" description="Mechanosensitive ion channel MscS" evidence="8">
    <location>
        <begin position="114"/>
        <end position="181"/>
    </location>
</feature>
<dbReference type="Gene3D" id="2.30.30.60">
    <property type="match status" value="1"/>
</dbReference>
<organism evidence="11 12">
    <name type="scientific">Algoriphagus sediminis</name>
    <dbReference type="NCBI Taxonomy" id="3057113"/>
    <lineage>
        <taxon>Bacteria</taxon>
        <taxon>Pseudomonadati</taxon>
        <taxon>Bacteroidota</taxon>
        <taxon>Cytophagia</taxon>
        <taxon>Cytophagales</taxon>
        <taxon>Cyclobacteriaceae</taxon>
        <taxon>Algoriphagus</taxon>
    </lineage>
</organism>
<evidence type="ECO:0000259" key="10">
    <source>
        <dbReference type="Pfam" id="PF21088"/>
    </source>
</evidence>
<evidence type="ECO:0000259" key="8">
    <source>
        <dbReference type="Pfam" id="PF00924"/>
    </source>
</evidence>
<evidence type="ECO:0000256" key="1">
    <source>
        <dbReference type="ARBA" id="ARBA00004651"/>
    </source>
</evidence>
<dbReference type="SUPFAM" id="SSF82689">
    <property type="entry name" value="Mechanosensitive channel protein MscS (YggB), C-terminal domain"/>
    <property type="match status" value="1"/>
</dbReference>
<dbReference type="Pfam" id="PF00924">
    <property type="entry name" value="MS_channel_2nd"/>
    <property type="match status" value="1"/>
</dbReference>
<keyword evidence="5 7" id="KW-1133">Transmembrane helix</keyword>
<evidence type="ECO:0000256" key="3">
    <source>
        <dbReference type="ARBA" id="ARBA00022475"/>
    </source>
</evidence>
<dbReference type="InterPro" id="IPR023408">
    <property type="entry name" value="MscS_beta-dom_sf"/>
</dbReference>
<dbReference type="InterPro" id="IPR010920">
    <property type="entry name" value="LSM_dom_sf"/>
</dbReference>
<evidence type="ECO:0000256" key="6">
    <source>
        <dbReference type="ARBA" id="ARBA00023136"/>
    </source>
</evidence>
<evidence type="ECO:0000313" key="11">
    <source>
        <dbReference type="EMBL" id="MDN3205233.1"/>
    </source>
</evidence>
<feature type="domain" description="Mechanosensitive ion channel transmembrane helices 2/3" evidence="10">
    <location>
        <begin position="70"/>
        <end position="113"/>
    </location>
</feature>
<dbReference type="SUPFAM" id="SSF50182">
    <property type="entry name" value="Sm-like ribonucleoproteins"/>
    <property type="match status" value="1"/>
</dbReference>
<gene>
    <name evidence="11" type="ORF">QVH07_13805</name>
</gene>
<accession>A0ABT7YFC9</accession>
<keyword evidence="6 7" id="KW-0472">Membrane</keyword>
<dbReference type="InterPro" id="IPR011066">
    <property type="entry name" value="MscS_channel_C_sf"/>
</dbReference>
<dbReference type="InterPro" id="IPR049278">
    <property type="entry name" value="MS_channel_C"/>
</dbReference>
<dbReference type="PANTHER" id="PTHR30221:SF1">
    <property type="entry name" value="SMALL-CONDUCTANCE MECHANOSENSITIVE CHANNEL"/>
    <property type="match status" value="1"/>
</dbReference>
<feature type="transmembrane region" description="Helical" evidence="7">
    <location>
        <begin position="94"/>
        <end position="112"/>
    </location>
</feature>
<keyword evidence="12" id="KW-1185">Reference proteome</keyword>
<evidence type="ECO:0000256" key="2">
    <source>
        <dbReference type="ARBA" id="ARBA00008017"/>
    </source>
</evidence>
<proteinExistence type="inferred from homology"/>